<proteinExistence type="predicted"/>
<dbReference type="Proteomes" id="UP000095286">
    <property type="component" value="Unplaced"/>
</dbReference>
<protein>
    <submittedName>
        <fullName evidence="2">Uncharacterized protein</fullName>
    </submittedName>
</protein>
<accession>A0AC35U7L0</accession>
<name>A0AC35U7L0_9BILA</name>
<organism evidence="1 2">
    <name type="scientific">Rhabditophanes sp. KR3021</name>
    <dbReference type="NCBI Taxonomy" id="114890"/>
    <lineage>
        <taxon>Eukaryota</taxon>
        <taxon>Metazoa</taxon>
        <taxon>Ecdysozoa</taxon>
        <taxon>Nematoda</taxon>
        <taxon>Chromadorea</taxon>
        <taxon>Rhabditida</taxon>
        <taxon>Tylenchina</taxon>
        <taxon>Panagrolaimomorpha</taxon>
        <taxon>Strongyloidoidea</taxon>
        <taxon>Alloionematidae</taxon>
        <taxon>Rhabditophanes</taxon>
    </lineage>
</organism>
<sequence length="270" mass="29877">MAFNDEELTKNFHPPLFSPKQDENKDLGGLFVYVTATRSPFTMNSIERPIERSLDNKENVKLSSAFKSGKNSVVAVVNCGSTGVISQRTGVSLNDNVSSWQSRLPYASNNNNNSMFETSSPNIRFSSSQVSNSYDSLGDNSFLTDQESYLALWTLDGHFGAIPPPKVQGVPSTNSPTPQTGRFSINTGANSKHEDSFSYYVTKKYNQEPRSSESYSSFGYGSSRICTTGSYSNKNLTLPENEKLSACQTPLTQSSTNLYQEDDLQFYLEL</sequence>
<reference evidence="2" key="1">
    <citation type="submission" date="2016-11" db="UniProtKB">
        <authorList>
            <consortium name="WormBaseParasite"/>
        </authorList>
    </citation>
    <scope>IDENTIFICATION</scope>
    <source>
        <strain evidence="2">KR3021</strain>
    </source>
</reference>
<evidence type="ECO:0000313" key="2">
    <source>
        <dbReference type="WBParaSite" id="RSKR_0000873150.1"/>
    </source>
</evidence>
<evidence type="ECO:0000313" key="1">
    <source>
        <dbReference type="Proteomes" id="UP000095286"/>
    </source>
</evidence>
<dbReference type="WBParaSite" id="RSKR_0000873150.1">
    <property type="protein sequence ID" value="RSKR_0000873150.1"/>
    <property type="gene ID" value="RSKR_0000873150"/>
</dbReference>